<dbReference type="GO" id="GO:0008233">
    <property type="term" value="F:peptidase activity"/>
    <property type="evidence" value="ECO:0007669"/>
    <property type="project" value="UniProtKB-KW"/>
</dbReference>
<keyword evidence="7" id="KW-1185">Reference proteome</keyword>
<dbReference type="PANTHER" id="PTHR48102:SF7">
    <property type="entry name" value="ATP-DEPENDENT CLP PROTEASE ATP-BINDING SUBUNIT CLPX-LIKE, MITOCHONDRIAL"/>
    <property type="match status" value="1"/>
</dbReference>
<keyword evidence="1" id="KW-0547">Nucleotide-binding</keyword>
<dbReference type="Pfam" id="PF07724">
    <property type="entry name" value="AAA_2"/>
    <property type="match status" value="1"/>
</dbReference>
<dbReference type="RefSeq" id="WP_248358788.1">
    <property type="nucleotide sequence ID" value="NZ_AP025591.1"/>
</dbReference>
<evidence type="ECO:0000259" key="4">
    <source>
        <dbReference type="SMART" id="SM00382"/>
    </source>
</evidence>
<evidence type="ECO:0000256" key="1">
    <source>
        <dbReference type="ARBA" id="ARBA00022741"/>
    </source>
</evidence>
<organism evidence="6 7">
    <name type="scientific">Anaeromyxobacter oryzae</name>
    <dbReference type="NCBI Taxonomy" id="2918170"/>
    <lineage>
        <taxon>Bacteria</taxon>
        <taxon>Pseudomonadati</taxon>
        <taxon>Myxococcota</taxon>
        <taxon>Myxococcia</taxon>
        <taxon>Myxococcales</taxon>
        <taxon>Cystobacterineae</taxon>
        <taxon>Anaeromyxobacteraceae</taxon>
        <taxon>Anaeromyxobacter</taxon>
    </lineage>
</organism>
<dbReference type="SUPFAM" id="SSF52540">
    <property type="entry name" value="P-loop containing nucleoside triphosphate hydrolases"/>
    <property type="match status" value="1"/>
</dbReference>
<evidence type="ECO:0000313" key="6">
    <source>
        <dbReference type="EMBL" id="BDG01868.1"/>
    </source>
</evidence>
<keyword evidence="2 6" id="KW-0067">ATP-binding</keyword>
<keyword evidence="3" id="KW-0143">Chaperone</keyword>
<evidence type="ECO:0000313" key="7">
    <source>
        <dbReference type="Proteomes" id="UP001162891"/>
    </source>
</evidence>
<evidence type="ECO:0000256" key="2">
    <source>
        <dbReference type="ARBA" id="ARBA00022840"/>
    </source>
</evidence>
<feature type="domain" description="AAA+ ATPase" evidence="4">
    <location>
        <begin position="68"/>
        <end position="245"/>
    </location>
</feature>
<accession>A0ABM7WQW9</accession>
<gene>
    <name evidence="6" type="primary">clpX_1</name>
    <name evidence="6" type="ORF">AMOR_08640</name>
</gene>
<sequence length="364" mass="39993">MTVQGVKSIQQRLEEGVPVLTPRQIFDRLSRFVVGQERAKRALSVAAYNHLKRVAMRRGRRSGAPLVRKSNVLLIGPTGCGKTHLARHLAQILDVPLHVADATEFTEAGYYGKDVEVMIAELLVKANHSVEEAQRGIVFVDEVDKIARRSLGPKNGAGIRDIGGEGVQQALLKLLEGREVLVPLSLSQHWARQDSIPVDTTDILFVCAGTFSDVYAYGAEGRSVGFGARDARRRARPIRQKELLEYGMLAEFLGRLPVTVQLDELGPEELLEVLTGPPDAVVREVKELLAADGVDVSFSDGGLREIVRFASERGAGARGLRAVVEEVVADLLFEAPERRGTRVTVDAPYVRRRVDRIDPASLRD</sequence>
<dbReference type="Gene3D" id="1.10.8.60">
    <property type="match status" value="1"/>
</dbReference>
<dbReference type="InterPro" id="IPR019489">
    <property type="entry name" value="Clp_ATPase_C"/>
</dbReference>
<evidence type="ECO:0000259" key="5">
    <source>
        <dbReference type="SMART" id="SM01086"/>
    </source>
</evidence>
<dbReference type="Proteomes" id="UP001162891">
    <property type="component" value="Chromosome"/>
</dbReference>
<dbReference type="EMBL" id="AP025591">
    <property type="protein sequence ID" value="BDG01868.1"/>
    <property type="molecule type" value="Genomic_DNA"/>
</dbReference>
<keyword evidence="6" id="KW-0378">Hydrolase</keyword>
<feature type="domain" description="Clp ATPase C-terminal" evidence="5">
    <location>
        <begin position="265"/>
        <end position="350"/>
    </location>
</feature>
<dbReference type="InterPro" id="IPR003593">
    <property type="entry name" value="AAA+_ATPase"/>
</dbReference>
<dbReference type="InterPro" id="IPR027417">
    <property type="entry name" value="P-loop_NTPase"/>
</dbReference>
<dbReference type="InterPro" id="IPR050052">
    <property type="entry name" value="ATP-dep_Clp_protease_ClpX"/>
</dbReference>
<dbReference type="Pfam" id="PF10431">
    <property type="entry name" value="ClpB_D2-small"/>
    <property type="match status" value="1"/>
</dbReference>
<dbReference type="GO" id="GO:0005524">
    <property type="term" value="F:ATP binding"/>
    <property type="evidence" value="ECO:0007669"/>
    <property type="project" value="UniProtKB-KW"/>
</dbReference>
<keyword evidence="6" id="KW-0645">Protease</keyword>
<proteinExistence type="predicted"/>
<dbReference type="InterPro" id="IPR003959">
    <property type="entry name" value="ATPase_AAA_core"/>
</dbReference>
<dbReference type="GO" id="GO:0006508">
    <property type="term" value="P:proteolysis"/>
    <property type="evidence" value="ECO:0007669"/>
    <property type="project" value="UniProtKB-KW"/>
</dbReference>
<dbReference type="NCBIfam" id="NF003745">
    <property type="entry name" value="PRK05342.1"/>
    <property type="match status" value="1"/>
</dbReference>
<protein>
    <submittedName>
        <fullName evidence="6">ATP-dependent Clp protease ATP-binding subunit ClpX</fullName>
    </submittedName>
</protein>
<reference evidence="7" key="1">
    <citation type="journal article" date="2022" name="Int. J. Syst. Evol. Microbiol.">
        <title>Anaeromyxobacter oryzae sp. nov., Anaeromyxobacter diazotrophicus sp. nov. and Anaeromyxobacter paludicola sp. nov., isolated from paddy soils.</title>
        <authorList>
            <person name="Itoh H."/>
            <person name="Xu Z."/>
            <person name="Mise K."/>
            <person name="Masuda Y."/>
            <person name="Ushijima N."/>
            <person name="Hayakawa C."/>
            <person name="Shiratori Y."/>
            <person name="Senoo K."/>
        </authorList>
    </citation>
    <scope>NUCLEOTIDE SEQUENCE [LARGE SCALE GENOMIC DNA]</scope>
    <source>
        <strain evidence="7">Red232</strain>
    </source>
</reference>
<dbReference type="Gene3D" id="3.40.50.300">
    <property type="entry name" value="P-loop containing nucleotide triphosphate hydrolases"/>
    <property type="match status" value="1"/>
</dbReference>
<dbReference type="SMART" id="SM00382">
    <property type="entry name" value="AAA"/>
    <property type="match status" value="1"/>
</dbReference>
<dbReference type="PANTHER" id="PTHR48102">
    <property type="entry name" value="ATP-DEPENDENT CLP PROTEASE ATP-BINDING SUBUNIT CLPX-LIKE, MITOCHONDRIAL-RELATED"/>
    <property type="match status" value="1"/>
</dbReference>
<evidence type="ECO:0000256" key="3">
    <source>
        <dbReference type="ARBA" id="ARBA00023186"/>
    </source>
</evidence>
<dbReference type="SMART" id="SM01086">
    <property type="entry name" value="ClpB_D2-small"/>
    <property type="match status" value="1"/>
</dbReference>
<name>A0ABM7WQW9_9BACT</name>